<dbReference type="OrthoDB" id="115291at2"/>
<keyword evidence="2" id="KW-0378">Hydrolase</keyword>
<gene>
    <name evidence="2" type="ORF">D4T97_004545</name>
</gene>
<name>A0A429Y3R2_9BACI</name>
<dbReference type="Proteomes" id="UP000287156">
    <property type="component" value="Unassembled WGS sequence"/>
</dbReference>
<dbReference type="InterPro" id="IPR051049">
    <property type="entry name" value="Dienelactone_hydrolase-like"/>
</dbReference>
<dbReference type="RefSeq" id="WP_126048189.1">
    <property type="nucleotide sequence ID" value="NZ_QYTV02000002.1"/>
</dbReference>
<dbReference type="AlphaFoldDB" id="A0A429Y3R2"/>
<comment type="caution">
    <text evidence="2">The sequence shown here is derived from an EMBL/GenBank/DDBJ whole genome shotgun (WGS) entry which is preliminary data.</text>
</comment>
<dbReference type="PANTHER" id="PTHR46623">
    <property type="entry name" value="CARBOXYMETHYLENEBUTENOLIDASE-RELATED"/>
    <property type="match status" value="1"/>
</dbReference>
<dbReference type="SUPFAM" id="SSF53474">
    <property type="entry name" value="alpha/beta-Hydrolases"/>
    <property type="match status" value="1"/>
</dbReference>
<feature type="domain" description="Dienelactone hydrolase" evidence="1">
    <location>
        <begin position="8"/>
        <end position="196"/>
    </location>
</feature>
<evidence type="ECO:0000313" key="3">
    <source>
        <dbReference type="Proteomes" id="UP000287156"/>
    </source>
</evidence>
<reference evidence="2" key="1">
    <citation type="submission" date="2018-12" db="EMBL/GenBank/DDBJ databases">
        <authorList>
            <person name="Sun L."/>
            <person name="Chen Z."/>
        </authorList>
    </citation>
    <scope>NUCLEOTIDE SEQUENCE [LARGE SCALE GENOMIC DNA]</scope>
    <source>
        <strain evidence="2">3-2-2</strain>
    </source>
</reference>
<proteinExistence type="predicted"/>
<sequence length="197" mass="22721">MRYINKDSETVIIVIHEIYGINEHMKLVGKMLSEQNVDVYCPNLYEEETAFDYSEENTAYLHFMENVGFLNAAERIQRVISELGESYDKIYVVGFSVGATIAWLCSEEKGVDGIVGFYGSRIRDYIQMSPNCPTLLFFPEQEQSFNVAELINSLKEKDVEIHIFKGQHGFSDPYSSKYDEKLAKQAHKRLIEFITTE</sequence>
<dbReference type="InterPro" id="IPR002925">
    <property type="entry name" value="Dienelactn_hydro"/>
</dbReference>
<keyword evidence="3" id="KW-1185">Reference proteome</keyword>
<accession>A0A429Y3R2</accession>
<protein>
    <submittedName>
        <fullName evidence="2">Dienelactone hydrolase family protein</fullName>
    </submittedName>
</protein>
<organism evidence="2 3">
    <name type="scientific">Siminovitchia acidinfaciens</name>
    <dbReference type="NCBI Taxonomy" id="2321395"/>
    <lineage>
        <taxon>Bacteria</taxon>
        <taxon>Bacillati</taxon>
        <taxon>Bacillota</taxon>
        <taxon>Bacilli</taxon>
        <taxon>Bacillales</taxon>
        <taxon>Bacillaceae</taxon>
        <taxon>Siminovitchia</taxon>
    </lineage>
</organism>
<dbReference type="PANTHER" id="PTHR46623:SF6">
    <property type="entry name" value="ALPHA_BETA-HYDROLASES SUPERFAMILY PROTEIN"/>
    <property type="match status" value="1"/>
</dbReference>
<dbReference type="Gene3D" id="3.40.50.1820">
    <property type="entry name" value="alpha/beta hydrolase"/>
    <property type="match status" value="1"/>
</dbReference>
<dbReference type="Pfam" id="PF01738">
    <property type="entry name" value="DLH"/>
    <property type="match status" value="1"/>
</dbReference>
<dbReference type="EMBL" id="QYTV02000002">
    <property type="protein sequence ID" value="RST76064.1"/>
    <property type="molecule type" value="Genomic_DNA"/>
</dbReference>
<dbReference type="InterPro" id="IPR029058">
    <property type="entry name" value="AB_hydrolase_fold"/>
</dbReference>
<evidence type="ECO:0000259" key="1">
    <source>
        <dbReference type="Pfam" id="PF01738"/>
    </source>
</evidence>
<dbReference type="GO" id="GO:0016787">
    <property type="term" value="F:hydrolase activity"/>
    <property type="evidence" value="ECO:0007669"/>
    <property type="project" value="UniProtKB-KW"/>
</dbReference>
<evidence type="ECO:0000313" key="2">
    <source>
        <dbReference type="EMBL" id="RST76064.1"/>
    </source>
</evidence>